<proteinExistence type="predicted"/>
<organism evidence="3">
    <name type="scientific">Heligmosomoides polygyrus</name>
    <name type="common">Parasitic roundworm</name>
    <dbReference type="NCBI Taxonomy" id="6339"/>
    <lineage>
        <taxon>Eukaryota</taxon>
        <taxon>Metazoa</taxon>
        <taxon>Ecdysozoa</taxon>
        <taxon>Nematoda</taxon>
        <taxon>Chromadorea</taxon>
        <taxon>Rhabditida</taxon>
        <taxon>Rhabditina</taxon>
        <taxon>Rhabditomorpha</taxon>
        <taxon>Strongyloidea</taxon>
        <taxon>Heligmosomidae</taxon>
        <taxon>Heligmosomoides</taxon>
    </lineage>
</organism>
<dbReference type="PROSITE" id="PS00022">
    <property type="entry name" value="EGF_1"/>
    <property type="match status" value="1"/>
</dbReference>
<evidence type="ECO:0000259" key="2">
    <source>
        <dbReference type="PROSITE" id="PS01186"/>
    </source>
</evidence>
<dbReference type="PANTHER" id="PTHR47324:SF3">
    <property type="entry name" value="EGF-LIKE DOMAIN-CONTAINING PROTEIN"/>
    <property type="match status" value="1"/>
</dbReference>
<feature type="domain" description="EGF-like" evidence="1 2">
    <location>
        <begin position="383"/>
        <end position="394"/>
    </location>
</feature>
<dbReference type="InterPro" id="IPR000742">
    <property type="entry name" value="EGF"/>
</dbReference>
<sequence>MGREVNMANDLAPELGRRKRVAWGAFKSVEEVAKKTKNGYDISIFYPAILHLFTATAPAATVADSKPLPRDFQVNVYTLGDGTTLPANADLVSHQRQTSGRNIPITVDGTAKDCSKSAVFSFFVEDVATLLVINVVGAGVEGPDMVLLTSDEPKIANSSSKSVTLKEKIGGQVDLTKEVVFTDKNTITISIDPSAFALLAFPWSMTVKTTAGPCYAQVRVVSPIVVIPGFSSNATTDFPADFPFTSRGSDNRTYAAFRVSSDDVTVEKASFGSSDPAQPWNDVRTLLWVQANLRDASCSYQFVTSIFQMTSSPTVRIEVSGHTQSNFYFQRTFFFSQADKTATTCSGGRLNQFGECVCPAGYTGEFCDEPVCSNGGTRSTSICVCSTGFYGQLCNSQHYLQSNAILFPNGLKKLSENSDLITNTKSPAVCHHDDVSG</sequence>
<evidence type="ECO:0000259" key="1">
    <source>
        <dbReference type="PROSITE" id="PS00022"/>
    </source>
</evidence>
<gene>
    <name evidence="3" type="ORF">HPBE_LOCUS496</name>
</gene>
<dbReference type="PANTHER" id="PTHR47324">
    <property type="entry name" value="PROTEIN IRG-7-RELATED"/>
    <property type="match status" value="1"/>
</dbReference>
<reference evidence="3" key="1">
    <citation type="submission" date="2018-11" db="EMBL/GenBank/DDBJ databases">
        <authorList>
            <consortium name="Pathogen Informatics"/>
        </authorList>
    </citation>
    <scope>NUCLEOTIDE SEQUENCE [LARGE SCALE GENOMIC DNA]</scope>
</reference>
<dbReference type="EMBL" id="UZAH01000355">
    <property type="protein sequence ID" value="VDO18878.1"/>
    <property type="molecule type" value="Genomic_DNA"/>
</dbReference>
<dbReference type="OrthoDB" id="5851513at2759"/>
<dbReference type="InterPro" id="IPR053295">
    <property type="entry name" value="Innate_immunity_reg"/>
</dbReference>
<dbReference type="AlphaFoldDB" id="A0A3P7WMT1"/>
<accession>A0A3P7WMT1</accession>
<evidence type="ECO:0000313" key="3">
    <source>
        <dbReference type="EMBL" id="VDO18878.1"/>
    </source>
</evidence>
<protein>
    <recommendedName>
        <fullName evidence="1 2">EGF-like domain-containing protein</fullName>
    </recommendedName>
</protein>
<dbReference type="PROSITE" id="PS01186">
    <property type="entry name" value="EGF_2"/>
    <property type="match status" value="1"/>
</dbReference>
<name>A0A3P7WMT1_HELPZ</name>
<dbReference type="Gene3D" id="2.10.25.10">
    <property type="entry name" value="Laminin"/>
    <property type="match status" value="1"/>
</dbReference>